<dbReference type="PROSITE" id="PS50404">
    <property type="entry name" value="GST_NTER"/>
    <property type="match status" value="1"/>
</dbReference>
<keyword evidence="4" id="KW-1185">Reference proteome</keyword>
<dbReference type="Pfam" id="PF13409">
    <property type="entry name" value="GST_N_2"/>
    <property type="match status" value="1"/>
</dbReference>
<evidence type="ECO:0000259" key="2">
    <source>
        <dbReference type="PROSITE" id="PS50405"/>
    </source>
</evidence>
<dbReference type="InterPro" id="IPR050983">
    <property type="entry name" value="GST_Omega/HSP26"/>
</dbReference>
<dbReference type="OrthoDB" id="4951845at2759"/>
<dbReference type="SUPFAM" id="SSF52833">
    <property type="entry name" value="Thioredoxin-like"/>
    <property type="match status" value="1"/>
</dbReference>
<dbReference type="InterPro" id="IPR036282">
    <property type="entry name" value="Glutathione-S-Trfase_C_sf"/>
</dbReference>
<dbReference type="CDD" id="cd00299">
    <property type="entry name" value="GST_C_family"/>
    <property type="match status" value="1"/>
</dbReference>
<dbReference type="InterPro" id="IPR004045">
    <property type="entry name" value="Glutathione_S-Trfase_N"/>
</dbReference>
<accession>A0A0C3ALX9</accession>
<feature type="domain" description="GST C-terminal" evidence="2">
    <location>
        <begin position="118"/>
        <end position="253"/>
    </location>
</feature>
<dbReference type="PANTHER" id="PTHR43968:SF6">
    <property type="entry name" value="GLUTATHIONE S-TRANSFERASE OMEGA"/>
    <property type="match status" value="1"/>
</dbReference>
<proteinExistence type="predicted"/>
<feature type="domain" description="GST N-terminal" evidence="1">
    <location>
        <begin position="28"/>
        <end position="107"/>
    </location>
</feature>
<dbReference type="Pfam" id="PF13410">
    <property type="entry name" value="GST_C_2"/>
    <property type="match status" value="1"/>
</dbReference>
<dbReference type="SFLD" id="SFLDS00019">
    <property type="entry name" value="Glutathione_Transferase_(cytos"/>
    <property type="match status" value="1"/>
</dbReference>
<name>A0A0C3ALX9_SERVB</name>
<dbReference type="CDD" id="cd00570">
    <property type="entry name" value="GST_N_family"/>
    <property type="match status" value="1"/>
</dbReference>
<dbReference type="AlphaFoldDB" id="A0A0C3ALX9"/>
<dbReference type="EMBL" id="KN824451">
    <property type="protein sequence ID" value="KIM20276.1"/>
    <property type="molecule type" value="Genomic_DNA"/>
</dbReference>
<dbReference type="SFLD" id="SFLDG00358">
    <property type="entry name" value="Main_(cytGST)"/>
    <property type="match status" value="1"/>
</dbReference>
<sequence>MTSIPDTETFPHSTGLALKTAEAHSEEKDLVLWGAWFCPFVQRVWIALEEKSIPYRYHEVNPYKKEESFLRVNPLGLVPAIEIKQEATLWESLVLLEYLEDAYPHASNPNAQPLLPEDAIGRAKARIWVDHISKKVIPAFYTFLQAQEKKEQDEGREKLLQGLEKLVKAMAPSTEGPYFFGSQFTTVDIALVPWVLRFATVMKKYRNFELPTEGGENNVWSRFKTWEDAAVNRQSVKNTSSDDEKYFHVYKRYAENTTQSEVAKATRAGKALP</sequence>
<reference evidence="3 4" key="1">
    <citation type="submission" date="2014-04" db="EMBL/GenBank/DDBJ databases">
        <authorList>
            <consortium name="DOE Joint Genome Institute"/>
            <person name="Kuo A."/>
            <person name="Zuccaro A."/>
            <person name="Kohler A."/>
            <person name="Nagy L.G."/>
            <person name="Floudas D."/>
            <person name="Copeland A."/>
            <person name="Barry K.W."/>
            <person name="Cichocki N."/>
            <person name="Veneault-Fourrey C."/>
            <person name="LaButti K."/>
            <person name="Lindquist E.A."/>
            <person name="Lipzen A."/>
            <person name="Lundell T."/>
            <person name="Morin E."/>
            <person name="Murat C."/>
            <person name="Sun H."/>
            <person name="Tunlid A."/>
            <person name="Henrissat B."/>
            <person name="Grigoriev I.V."/>
            <person name="Hibbett D.S."/>
            <person name="Martin F."/>
            <person name="Nordberg H.P."/>
            <person name="Cantor M.N."/>
            <person name="Hua S.X."/>
        </authorList>
    </citation>
    <scope>NUCLEOTIDE SEQUENCE [LARGE SCALE GENOMIC DNA]</scope>
    <source>
        <strain evidence="3 4">MAFF 305830</strain>
    </source>
</reference>
<dbReference type="PROSITE" id="PS50405">
    <property type="entry name" value="GST_CTER"/>
    <property type="match status" value="1"/>
</dbReference>
<evidence type="ECO:0008006" key="5">
    <source>
        <dbReference type="Google" id="ProtNLM"/>
    </source>
</evidence>
<gene>
    <name evidence="3" type="ORF">M408DRAFT_334048</name>
</gene>
<dbReference type="InterPro" id="IPR010987">
    <property type="entry name" value="Glutathione-S-Trfase_C-like"/>
</dbReference>
<evidence type="ECO:0000259" key="1">
    <source>
        <dbReference type="PROSITE" id="PS50404"/>
    </source>
</evidence>
<dbReference type="Gene3D" id="3.40.30.10">
    <property type="entry name" value="Glutaredoxin"/>
    <property type="match status" value="1"/>
</dbReference>
<organism evidence="3 4">
    <name type="scientific">Serendipita vermifera MAFF 305830</name>
    <dbReference type="NCBI Taxonomy" id="933852"/>
    <lineage>
        <taxon>Eukaryota</taxon>
        <taxon>Fungi</taxon>
        <taxon>Dikarya</taxon>
        <taxon>Basidiomycota</taxon>
        <taxon>Agaricomycotina</taxon>
        <taxon>Agaricomycetes</taxon>
        <taxon>Sebacinales</taxon>
        <taxon>Serendipitaceae</taxon>
        <taxon>Serendipita</taxon>
    </lineage>
</organism>
<dbReference type="InterPro" id="IPR036249">
    <property type="entry name" value="Thioredoxin-like_sf"/>
</dbReference>
<dbReference type="STRING" id="933852.A0A0C3ALX9"/>
<dbReference type="HOGENOM" id="CLU_011226_9_1_1"/>
<dbReference type="SUPFAM" id="SSF47616">
    <property type="entry name" value="GST C-terminal domain-like"/>
    <property type="match status" value="1"/>
</dbReference>
<dbReference type="GO" id="GO:0005737">
    <property type="term" value="C:cytoplasm"/>
    <property type="evidence" value="ECO:0007669"/>
    <property type="project" value="TreeGrafter"/>
</dbReference>
<protein>
    <recommendedName>
        <fullName evidence="5">GST N-terminal domain-containing protein</fullName>
    </recommendedName>
</protein>
<evidence type="ECO:0000313" key="3">
    <source>
        <dbReference type="EMBL" id="KIM20276.1"/>
    </source>
</evidence>
<reference evidence="4" key="2">
    <citation type="submission" date="2015-01" db="EMBL/GenBank/DDBJ databases">
        <title>Evolutionary Origins and Diversification of the Mycorrhizal Mutualists.</title>
        <authorList>
            <consortium name="DOE Joint Genome Institute"/>
            <consortium name="Mycorrhizal Genomics Consortium"/>
            <person name="Kohler A."/>
            <person name="Kuo A."/>
            <person name="Nagy L.G."/>
            <person name="Floudas D."/>
            <person name="Copeland A."/>
            <person name="Barry K.W."/>
            <person name="Cichocki N."/>
            <person name="Veneault-Fourrey C."/>
            <person name="LaButti K."/>
            <person name="Lindquist E.A."/>
            <person name="Lipzen A."/>
            <person name="Lundell T."/>
            <person name="Morin E."/>
            <person name="Murat C."/>
            <person name="Riley R."/>
            <person name="Ohm R."/>
            <person name="Sun H."/>
            <person name="Tunlid A."/>
            <person name="Henrissat B."/>
            <person name="Grigoriev I.V."/>
            <person name="Hibbett D.S."/>
            <person name="Martin F."/>
        </authorList>
    </citation>
    <scope>NUCLEOTIDE SEQUENCE [LARGE SCALE GENOMIC DNA]</scope>
    <source>
        <strain evidence="4">MAFF 305830</strain>
    </source>
</reference>
<dbReference type="InterPro" id="IPR040079">
    <property type="entry name" value="Glutathione_S-Trfase"/>
</dbReference>
<dbReference type="Proteomes" id="UP000054097">
    <property type="component" value="Unassembled WGS sequence"/>
</dbReference>
<evidence type="ECO:0000313" key="4">
    <source>
        <dbReference type="Proteomes" id="UP000054097"/>
    </source>
</evidence>
<dbReference type="PANTHER" id="PTHR43968">
    <property type="match status" value="1"/>
</dbReference>
<dbReference type="Gene3D" id="1.20.1050.10">
    <property type="match status" value="1"/>
</dbReference>